<dbReference type="InterPro" id="IPR001392">
    <property type="entry name" value="Clathrin_mu"/>
</dbReference>
<dbReference type="PANTHER" id="PTHR10529">
    <property type="entry name" value="AP COMPLEX SUBUNIT MU"/>
    <property type="match status" value="1"/>
</dbReference>
<dbReference type="PROSITE" id="PS00991">
    <property type="entry name" value="CLAT_ADAPTOR_M_2"/>
    <property type="match status" value="1"/>
</dbReference>
<dbReference type="CDD" id="cd00160">
    <property type="entry name" value="RhoGEF"/>
    <property type="match status" value="1"/>
</dbReference>
<dbReference type="InterPro" id="IPR001849">
    <property type="entry name" value="PH_domain"/>
</dbReference>
<evidence type="ECO:0000256" key="6">
    <source>
        <dbReference type="ARBA" id="ARBA00023329"/>
    </source>
</evidence>
<keyword evidence="5" id="KW-0472">Membrane</keyword>
<dbReference type="CDD" id="cd09250">
    <property type="entry name" value="AP-1_Mu1_Cterm"/>
    <property type="match status" value="1"/>
</dbReference>
<organism evidence="10 11">
    <name type="scientific">Malassezia equina</name>
    <dbReference type="NCBI Taxonomy" id="1381935"/>
    <lineage>
        <taxon>Eukaryota</taxon>
        <taxon>Fungi</taxon>
        <taxon>Dikarya</taxon>
        <taxon>Basidiomycota</taxon>
        <taxon>Ustilaginomycotina</taxon>
        <taxon>Malasseziomycetes</taxon>
        <taxon>Malasseziales</taxon>
        <taxon>Malasseziaceae</taxon>
        <taxon>Malassezia</taxon>
    </lineage>
</organism>
<feature type="compositionally biased region" description="Low complexity" evidence="7">
    <location>
        <begin position="1245"/>
        <end position="1257"/>
    </location>
</feature>
<dbReference type="SUPFAM" id="SSF50729">
    <property type="entry name" value="PH domain-like"/>
    <property type="match status" value="1"/>
</dbReference>
<feature type="region of interest" description="Disordered" evidence="7">
    <location>
        <begin position="1226"/>
        <end position="1268"/>
    </location>
</feature>
<evidence type="ECO:0000256" key="2">
    <source>
        <dbReference type="ARBA" id="ARBA00005324"/>
    </source>
</evidence>
<dbReference type="InterPro" id="IPR000219">
    <property type="entry name" value="DH_dom"/>
</dbReference>
<dbReference type="PROSITE" id="PS50010">
    <property type="entry name" value="DH_2"/>
    <property type="match status" value="1"/>
</dbReference>
<dbReference type="GO" id="GO:0006886">
    <property type="term" value="P:intracellular protein transport"/>
    <property type="evidence" value="ECO:0007669"/>
    <property type="project" value="InterPro"/>
</dbReference>
<keyword evidence="6" id="KW-0968">Cytoplasmic vesicle</keyword>
<evidence type="ECO:0000313" key="10">
    <source>
        <dbReference type="EMBL" id="WFD22962.1"/>
    </source>
</evidence>
<dbReference type="InterPro" id="IPR018240">
    <property type="entry name" value="Clathrin_mu_CS"/>
</dbReference>
<dbReference type="Pfam" id="PF00928">
    <property type="entry name" value="Adap_comp_sub"/>
    <property type="match status" value="1"/>
</dbReference>
<dbReference type="SUPFAM" id="SSF64356">
    <property type="entry name" value="SNARE-like"/>
    <property type="match status" value="1"/>
</dbReference>
<dbReference type="Gene3D" id="3.30.450.60">
    <property type="match status" value="1"/>
</dbReference>
<dbReference type="GO" id="GO:0030131">
    <property type="term" value="C:clathrin adaptor complex"/>
    <property type="evidence" value="ECO:0007669"/>
    <property type="project" value="InterPro"/>
</dbReference>
<dbReference type="FunFam" id="3.30.450.60:FF:000006">
    <property type="entry name" value="AP-1 complex subunit mu-1 isoform 1"/>
    <property type="match status" value="1"/>
</dbReference>
<reference evidence="10" key="1">
    <citation type="submission" date="2023-03" db="EMBL/GenBank/DDBJ databases">
        <title>Mating type loci evolution in Malassezia.</title>
        <authorList>
            <person name="Coelho M.A."/>
        </authorList>
    </citation>
    <scope>NUCLEOTIDE SEQUENCE</scope>
    <source>
        <strain evidence="10">CBS 12830</strain>
    </source>
</reference>
<feature type="domain" description="DH" evidence="8">
    <location>
        <begin position="581"/>
        <end position="800"/>
    </location>
</feature>
<dbReference type="GO" id="GO:0005085">
    <property type="term" value="F:guanyl-nucleotide exchange factor activity"/>
    <property type="evidence" value="ECO:0007669"/>
    <property type="project" value="InterPro"/>
</dbReference>
<comment type="similarity">
    <text evidence="2">Belongs to the adaptor complexes medium subunit family.</text>
</comment>
<comment type="subcellular location">
    <subcellularLocation>
        <location evidence="1">Cytoplasmic vesicle</location>
        <location evidence="1">Clathrin-coated vesicle membrane</location>
    </subcellularLocation>
</comment>
<dbReference type="EMBL" id="CP119902">
    <property type="protein sequence ID" value="WFD22962.1"/>
    <property type="molecule type" value="Genomic_DNA"/>
</dbReference>
<evidence type="ECO:0000256" key="1">
    <source>
        <dbReference type="ARBA" id="ARBA00004640"/>
    </source>
</evidence>
<dbReference type="InterPro" id="IPR011012">
    <property type="entry name" value="Longin-like_dom_sf"/>
</dbReference>
<dbReference type="Pfam" id="PF00621">
    <property type="entry name" value="RhoGEF"/>
    <property type="match status" value="1"/>
</dbReference>
<dbReference type="PRINTS" id="PR00314">
    <property type="entry name" value="CLATHRINADPT"/>
</dbReference>
<dbReference type="PROSITE" id="PS51072">
    <property type="entry name" value="MHD"/>
    <property type="match status" value="1"/>
</dbReference>
<dbReference type="SUPFAM" id="SSF48065">
    <property type="entry name" value="DBL homology domain (DH-domain)"/>
    <property type="match status" value="1"/>
</dbReference>
<dbReference type="Gene3D" id="2.60.40.1170">
    <property type="entry name" value="Mu homology domain, subdomain B"/>
    <property type="match status" value="2"/>
</dbReference>
<keyword evidence="11" id="KW-1185">Reference proteome</keyword>
<dbReference type="Proteomes" id="UP001214415">
    <property type="component" value="Chromosome 3"/>
</dbReference>
<dbReference type="InterPro" id="IPR028565">
    <property type="entry name" value="MHD"/>
</dbReference>
<sequence length="1281" mass="142701">MASVVAILDLKGKPLIQRSYRDDVDPSAMERFLPLLTEIEEEHGTSAIQPCLSSQGVNYMHVRHNNLYLLALSRRNSNAAEILLFLHKLASVLEEYFKQLEEESIRDNFVILYELLDEMMDFGYPQTTESKILQEYITQESYKLEVQVRPPMAVTNAVSWRSEGIRYRKNEVFLDVIESVNLLVNANGHVVRSEIVGTVKMKCYLSGMPELRLGLNDKVMFESTGRTSRGKAIEMEDVKFHQCVRLSRFENDRTISFIPPDGEFELMSYRLNTQIKPLIWAEAVVERHEGSRIEFMVKVKAQFKRRSTANNVEILINVPDDADSPKFRAAIGSVSYAPELSAMVWKIKQLGGGKEYLMRAHFGLPSVRDEESIVRRTPINVKFEIPYFTVSGVQVRYLKIVEKSGYQALPDDCGYDVLLVEMVPVATMRGPPRSLDRAEPQEHEVPPLSIESVLATSIPPGLKPAAPIRIARPDETSLCSALPVTTPPLARYPPGKAMEQNYSQDSFHSIPWRSEATQHRASSPELETDISRTSSTSTKDSAESALDSSVALQLVAGMDASTEPEKEVASHDEAMTRKHIKCLHALLELLETEQNYARDLRILNQVFFKLLRTVPFFMEVPSRYQMVVRNGPALLDLHTSLSTRLASTVSSLRLGADSERSELERACSDEADEAARAFGKAFTDLAPQFHVYQDFCMKHKESLALIDLVEGRSEWDQFQQRASDAVQHFDDPSGAGAASTPSEPHKRLYFRDYFIKPIQRICLYPIILQNLVKQVPGAGRAELEAAVECMRQVVAEVDRASAQRASLLLSELFLSRMEPSEAFAPTFLPSLGDIHMAGNLDVLYHHPTQAPLTMPLAIKYYGCVLYADYFIICKVRKSYTYVPRFWFPMAEVQVTHAGDRAVALPQSFRLSVRGHHFEMMASTMKELDLWTNALQAVMEKGPARTRRLNGMEVAFPCNLAPTDTHASFNELDPLSLYLSTQSLAEAEQGRGRMAHAHSEILLRQKSPPRRAAKDRSMIFSDACISARTSLDTEGTRAHATLVSPRVGLHRLSGSEYVSVRIPTNEAKSSLRSAPESLSSSPVLLPMDMESQRSRASHARRESADAWPMTIPGSLSRRNSSALLVPLRATLHSSSESETPRVSGSPDAGTPQRSSSMTSLTCHALGRKVSGWLTNQRGASATDEAHSSTSETEAAPPPVLSTTPPWASYMAPSRSTATLRSRFARSSMDAGSLASSGEKETAPPLSSSWDSTASSQTSPRPASVPRRIAKRFLQLNQLSPME</sequence>
<dbReference type="Pfam" id="PF01217">
    <property type="entry name" value="Clat_adaptor_s"/>
    <property type="match status" value="1"/>
</dbReference>
<evidence type="ECO:0000256" key="3">
    <source>
        <dbReference type="ARBA" id="ARBA00022448"/>
    </source>
</evidence>
<gene>
    <name evidence="10" type="primary">apm1</name>
    <name evidence="10" type="ORF">MEQU1_001646</name>
</gene>
<feature type="compositionally biased region" description="Polar residues" evidence="7">
    <location>
        <begin position="1130"/>
        <end position="1141"/>
    </location>
</feature>
<proteinExistence type="inferred from homology"/>
<feature type="region of interest" description="Disordered" evidence="7">
    <location>
        <begin position="1177"/>
        <end position="1206"/>
    </location>
</feature>
<dbReference type="GO" id="GO:0016192">
    <property type="term" value="P:vesicle-mediated transport"/>
    <property type="evidence" value="ECO:0007669"/>
    <property type="project" value="InterPro"/>
</dbReference>
<dbReference type="SUPFAM" id="SSF49447">
    <property type="entry name" value="Second domain of Mu2 adaptin subunit (ap50) of ap2 adaptor"/>
    <property type="match status" value="1"/>
</dbReference>
<evidence type="ECO:0000313" key="11">
    <source>
        <dbReference type="Proteomes" id="UP001214415"/>
    </source>
</evidence>
<evidence type="ECO:0000256" key="7">
    <source>
        <dbReference type="SAM" id="MobiDB-lite"/>
    </source>
</evidence>
<dbReference type="InterPro" id="IPR035899">
    <property type="entry name" value="DBL_dom_sf"/>
</dbReference>
<feature type="region of interest" description="Disordered" evidence="7">
    <location>
        <begin position="514"/>
        <end position="545"/>
    </location>
</feature>
<dbReference type="InterPro" id="IPR036168">
    <property type="entry name" value="AP2_Mu_C_sf"/>
</dbReference>
<dbReference type="CDD" id="cd14835">
    <property type="entry name" value="AP1_Mu_N"/>
    <property type="match status" value="1"/>
</dbReference>
<keyword evidence="3" id="KW-0813">Transport</keyword>
<feature type="domain" description="MHD" evidence="9">
    <location>
        <begin position="169"/>
        <end position="426"/>
    </location>
</feature>
<evidence type="ECO:0000256" key="4">
    <source>
        <dbReference type="ARBA" id="ARBA00022927"/>
    </source>
</evidence>
<evidence type="ECO:0000259" key="8">
    <source>
        <dbReference type="PROSITE" id="PS50010"/>
    </source>
</evidence>
<protein>
    <submittedName>
        <fullName evidence="10">AP-1 adaptor complex mu subunit Apm1</fullName>
    </submittedName>
</protein>
<evidence type="ECO:0000256" key="5">
    <source>
        <dbReference type="ARBA" id="ARBA00023136"/>
    </source>
</evidence>
<dbReference type="InterPro" id="IPR011993">
    <property type="entry name" value="PH-like_dom_sf"/>
</dbReference>
<accession>A0AAF0EAT0</accession>
<dbReference type="SMART" id="SM00325">
    <property type="entry name" value="RhoGEF"/>
    <property type="match status" value="1"/>
</dbReference>
<feature type="region of interest" description="Disordered" evidence="7">
    <location>
        <begin position="1065"/>
        <end position="1114"/>
    </location>
</feature>
<dbReference type="PROSITE" id="PS00990">
    <property type="entry name" value="CLAT_ADAPTOR_M_1"/>
    <property type="match status" value="1"/>
</dbReference>
<feature type="region of interest" description="Disordered" evidence="7">
    <location>
        <begin position="1130"/>
        <end position="1158"/>
    </location>
</feature>
<dbReference type="SMART" id="SM00233">
    <property type="entry name" value="PH"/>
    <property type="match status" value="1"/>
</dbReference>
<dbReference type="Gene3D" id="1.20.900.10">
    <property type="entry name" value="Dbl homology (DH) domain"/>
    <property type="match status" value="1"/>
</dbReference>
<dbReference type="Gene3D" id="2.30.29.30">
    <property type="entry name" value="Pleckstrin-homology domain (PH domain)/Phosphotyrosine-binding domain (PTB)"/>
    <property type="match status" value="1"/>
</dbReference>
<dbReference type="InterPro" id="IPR050431">
    <property type="entry name" value="Adaptor_comp_med_subunit"/>
</dbReference>
<evidence type="ECO:0000259" key="9">
    <source>
        <dbReference type="PROSITE" id="PS51072"/>
    </source>
</evidence>
<dbReference type="InterPro" id="IPR022775">
    <property type="entry name" value="AP_mu_sigma_su"/>
</dbReference>
<name>A0AAF0EAT0_9BASI</name>
<dbReference type="GO" id="GO:0030665">
    <property type="term" value="C:clathrin-coated vesicle membrane"/>
    <property type="evidence" value="ECO:0007669"/>
    <property type="project" value="UniProtKB-SubCell"/>
</dbReference>
<keyword evidence="4" id="KW-0653">Protein transport</keyword>
<feature type="compositionally biased region" description="Low complexity" evidence="7">
    <location>
        <begin position="1069"/>
        <end position="1085"/>
    </location>
</feature>